<dbReference type="SUPFAM" id="SSF56281">
    <property type="entry name" value="Metallo-hydrolase/oxidoreductase"/>
    <property type="match status" value="1"/>
</dbReference>
<organism evidence="7">
    <name type="scientific">Psilocybe cubensis</name>
    <name type="common">Psychedelic mushroom</name>
    <name type="synonym">Stropharia cubensis</name>
    <dbReference type="NCBI Taxonomy" id="181762"/>
    <lineage>
        <taxon>Eukaryota</taxon>
        <taxon>Fungi</taxon>
        <taxon>Dikarya</taxon>
        <taxon>Basidiomycota</taxon>
        <taxon>Agaricomycotina</taxon>
        <taxon>Agaricomycetes</taxon>
        <taxon>Agaricomycetidae</taxon>
        <taxon>Agaricales</taxon>
        <taxon>Agaricineae</taxon>
        <taxon>Strophariaceae</taxon>
        <taxon>Psilocybe</taxon>
    </lineage>
</organism>
<name>A0A8H7Y3W5_PSICU</name>
<keyword evidence="5" id="KW-0862">Zinc</keyword>
<dbReference type="Pfam" id="PF00753">
    <property type="entry name" value="Lactamase_B"/>
    <property type="match status" value="1"/>
</dbReference>
<dbReference type="PANTHER" id="PTHR42978:SF2">
    <property type="entry name" value="102 KBASES UNSTABLE REGION: FROM 1 TO 119443"/>
    <property type="match status" value="1"/>
</dbReference>
<dbReference type="InterPro" id="IPR036866">
    <property type="entry name" value="RibonucZ/Hydroxyglut_hydro"/>
</dbReference>
<dbReference type="GO" id="GO:0016787">
    <property type="term" value="F:hydrolase activity"/>
    <property type="evidence" value="ECO:0007669"/>
    <property type="project" value="UniProtKB-KW"/>
</dbReference>
<dbReference type="EMBL" id="JAFIQS010000004">
    <property type="protein sequence ID" value="KAG5170640.1"/>
    <property type="molecule type" value="Genomic_DNA"/>
</dbReference>
<dbReference type="GO" id="GO:0046872">
    <property type="term" value="F:metal ion binding"/>
    <property type="evidence" value="ECO:0007669"/>
    <property type="project" value="UniProtKB-KW"/>
</dbReference>
<comment type="caution">
    <text evidence="7">The sequence shown here is derived from an EMBL/GenBank/DDBJ whole genome shotgun (WGS) entry which is preliminary data.</text>
</comment>
<evidence type="ECO:0000313" key="7">
    <source>
        <dbReference type="EMBL" id="KAG5170640.1"/>
    </source>
</evidence>
<comment type="similarity">
    <text evidence="2">Belongs to the metallo-beta-lactamase superfamily.</text>
</comment>
<feature type="domain" description="Metallo-beta-lactamase" evidence="6">
    <location>
        <begin position="43"/>
        <end position="274"/>
    </location>
</feature>
<dbReference type="Gene3D" id="3.60.15.10">
    <property type="entry name" value="Ribonuclease Z/Hydroxyacylglutathione hydrolase-like"/>
    <property type="match status" value="1"/>
</dbReference>
<protein>
    <recommendedName>
        <fullName evidence="6">Metallo-beta-lactamase domain-containing protein</fullName>
    </recommendedName>
</protein>
<evidence type="ECO:0000256" key="1">
    <source>
        <dbReference type="ARBA" id="ARBA00001947"/>
    </source>
</evidence>
<evidence type="ECO:0000256" key="3">
    <source>
        <dbReference type="ARBA" id="ARBA00022723"/>
    </source>
</evidence>
<dbReference type="InterPro" id="IPR001279">
    <property type="entry name" value="Metallo-B-lactamas"/>
</dbReference>
<keyword evidence="4" id="KW-0378">Hydrolase</keyword>
<sequence length="296" mass="33037">MSLPQPAENQAYCNVSALEAGLIDLLDTMFITNAVSGMVTKAPSLSFLIRHSTRNENFVFDLGIRKDWENYPPAIVEWAKKTYPVDVKQDVVESLQKGGLQPTDIKYVCLSHLHWDHTGNTHPFTNSTFLIGTAAQSLLQESKYPDKPDGRYSHDLLPSDRTLFLDPGEWKPIGPFPRSFDFYGDGSLYIIDAAGHLPGHINVLARTSSDGGWIFLGGDSAHHWNLITLESDVAVGHPGHLHICAHADKELAEEHIRRINALWKLPRVRVIIAHDEPWYSKNKGGDAFWPGKIASL</sequence>
<evidence type="ECO:0000259" key="6">
    <source>
        <dbReference type="SMART" id="SM00849"/>
    </source>
</evidence>
<gene>
    <name evidence="7" type="ORF">JR316_005029</name>
</gene>
<proteinExistence type="inferred from homology"/>
<keyword evidence="3" id="KW-0479">Metal-binding</keyword>
<dbReference type="CDD" id="cd07730">
    <property type="entry name" value="metallo-hydrolase-like_MBL-fold"/>
    <property type="match status" value="1"/>
</dbReference>
<accession>A0A8H7Y3W5</accession>
<dbReference type="AlphaFoldDB" id="A0A8H7Y3W5"/>
<evidence type="ECO:0000256" key="5">
    <source>
        <dbReference type="ARBA" id="ARBA00022833"/>
    </source>
</evidence>
<comment type="cofactor">
    <cofactor evidence="1">
        <name>Zn(2+)</name>
        <dbReference type="ChEBI" id="CHEBI:29105"/>
    </cofactor>
</comment>
<evidence type="ECO:0000256" key="2">
    <source>
        <dbReference type="ARBA" id="ARBA00007749"/>
    </source>
</evidence>
<evidence type="ECO:0000256" key="4">
    <source>
        <dbReference type="ARBA" id="ARBA00022801"/>
    </source>
</evidence>
<dbReference type="SMART" id="SM00849">
    <property type="entry name" value="Lactamase_B"/>
    <property type="match status" value="1"/>
</dbReference>
<reference evidence="7" key="1">
    <citation type="submission" date="2021-02" db="EMBL/GenBank/DDBJ databases">
        <title>Psilocybe cubensis genome.</title>
        <authorList>
            <person name="Mckernan K.J."/>
            <person name="Crawford S."/>
            <person name="Trippe A."/>
            <person name="Kane L.T."/>
            <person name="Mclaughlin S."/>
        </authorList>
    </citation>
    <scope>NUCLEOTIDE SEQUENCE [LARGE SCALE GENOMIC DNA]</scope>
    <source>
        <strain evidence="7">MGC-MH-2018</strain>
    </source>
</reference>
<dbReference type="PANTHER" id="PTHR42978">
    <property type="entry name" value="QUORUM-QUENCHING LACTONASE YTNP-RELATED-RELATED"/>
    <property type="match status" value="1"/>
</dbReference>
<dbReference type="InterPro" id="IPR051013">
    <property type="entry name" value="MBL_superfamily_lactonases"/>
</dbReference>
<dbReference type="OrthoDB" id="10250730at2759"/>